<protein>
    <recommendedName>
        <fullName evidence="8">DUF11 domain-containing protein</fullName>
    </recommendedName>
</protein>
<dbReference type="InterPro" id="IPR055354">
    <property type="entry name" value="DUF7507"/>
</dbReference>
<dbReference type="eggNOG" id="COG1361">
    <property type="taxonomic scope" value="Bacteria"/>
</dbReference>
<accession>R7WUK6</accession>
<dbReference type="InterPro" id="IPR013783">
    <property type="entry name" value="Ig-like_fold"/>
</dbReference>
<dbReference type="Pfam" id="PF24346">
    <property type="entry name" value="DUF7507"/>
    <property type="match status" value="3"/>
</dbReference>
<organism evidence="6 7">
    <name type="scientific">Rhodococcus rhodnii LMG 5362</name>
    <dbReference type="NCBI Taxonomy" id="1273125"/>
    <lineage>
        <taxon>Bacteria</taxon>
        <taxon>Bacillati</taxon>
        <taxon>Actinomycetota</taxon>
        <taxon>Actinomycetes</taxon>
        <taxon>Mycobacteriales</taxon>
        <taxon>Nocardiaceae</taxon>
        <taxon>Rhodococcus</taxon>
    </lineage>
</organism>
<dbReference type="InterPro" id="IPR047589">
    <property type="entry name" value="DUF11_rpt"/>
</dbReference>
<gene>
    <name evidence="6" type="ORF">Rrhod_0790</name>
</gene>
<feature type="domain" description="DUF7507" evidence="5">
    <location>
        <begin position="578"/>
        <end position="683"/>
    </location>
</feature>
<dbReference type="EMBL" id="APMY01000024">
    <property type="protein sequence ID" value="EOM77804.1"/>
    <property type="molecule type" value="Genomic_DNA"/>
</dbReference>
<comment type="caution">
    <text evidence="6">The sequence shown here is derived from an EMBL/GenBank/DDBJ whole genome shotgun (WGS) entry which is preliminary data.</text>
</comment>
<feature type="region of interest" description="Disordered" evidence="1">
    <location>
        <begin position="30"/>
        <end position="95"/>
    </location>
</feature>
<keyword evidence="2" id="KW-0472">Membrane</keyword>
<feature type="chain" id="PRO_5004448147" description="DUF11 domain-containing protein" evidence="3">
    <location>
        <begin position="31"/>
        <end position="948"/>
    </location>
</feature>
<keyword evidence="7" id="KW-1185">Reference proteome</keyword>
<feature type="compositionally biased region" description="Pro residues" evidence="1">
    <location>
        <begin position="50"/>
        <end position="65"/>
    </location>
</feature>
<dbReference type="InterPro" id="IPR051172">
    <property type="entry name" value="Chlamydia_OmcB"/>
</dbReference>
<feature type="compositionally biased region" description="Pro residues" evidence="1">
    <location>
        <begin position="823"/>
        <end position="841"/>
    </location>
</feature>
<dbReference type="Gene3D" id="2.120.10.80">
    <property type="entry name" value="Kelch-type beta propeller"/>
    <property type="match status" value="1"/>
</dbReference>
<feature type="domain" description="DUF7507" evidence="5">
    <location>
        <begin position="465"/>
        <end position="567"/>
    </location>
</feature>
<evidence type="ECO:0000259" key="4">
    <source>
        <dbReference type="Pfam" id="PF20674"/>
    </source>
</evidence>
<dbReference type="SUPFAM" id="SSF63825">
    <property type="entry name" value="YWTD domain"/>
    <property type="match status" value="1"/>
</dbReference>
<dbReference type="Pfam" id="PF20674">
    <property type="entry name" value="SpaA_3"/>
    <property type="match status" value="1"/>
</dbReference>
<reference evidence="6 7" key="1">
    <citation type="journal article" date="2013" name="Genome Announc.">
        <title>Draft Genome Sequence of Rhodococcus rhodnii Strain LMG5362, a Symbiont of Rhodnius prolixus (Hemiptera, Reduviidae, Triatominae), the Principle Vector of Trypanosoma cruzi.</title>
        <authorList>
            <person name="Pachebat J.A."/>
            <person name="van Keulen G."/>
            <person name="Whitten M.M."/>
            <person name="Girdwood S."/>
            <person name="Del Sol R."/>
            <person name="Dyson P.J."/>
            <person name="Facey P.D."/>
        </authorList>
    </citation>
    <scope>NUCLEOTIDE SEQUENCE [LARGE SCALE GENOMIC DNA]</scope>
    <source>
        <strain evidence="6 7">LMG 5362</strain>
    </source>
</reference>
<feature type="compositionally biased region" description="Low complexity" evidence="1">
    <location>
        <begin position="40"/>
        <end position="49"/>
    </location>
</feature>
<evidence type="ECO:0000313" key="7">
    <source>
        <dbReference type="Proteomes" id="UP000013525"/>
    </source>
</evidence>
<feature type="signal peptide" evidence="3">
    <location>
        <begin position="1"/>
        <end position="30"/>
    </location>
</feature>
<dbReference type="InterPro" id="IPR015915">
    <property type="entry name" value="Kelch-typ_b-propeller"/>
</dbReference>
<evidence type="ECO:0000256" key="3">
    <source>
        <dbReference type="SAM" id="SignalP"/>
    </source>
</evidence>
<dbReference type="GO" id="GO:0005975">
    <property type="term" value="P:carbohydrate metabolic process"/>
    <property type="evidence" value="ECO:0007669"/>
    <property type="project" value="UniProtKB-ARBA"/>
</dbReference>
<dbReference type="PATRIC" id="fig|1273125.3.peg.763"/>
<feature type="transmembrane region" description="Helical" evidence="2">
    <location>
        <begin position="923"/>
        <end position="944"/>
    </location>
</feature>
<feature type="compositionally biased region" description="Low complexity" evidence="1">
    <location>
        <begin position="66"/>
        <end position="86"/>
    </location>
</feature>
<dbReference type="PANTHER" id="PTHR34819">
    <property type="entry name" value="LARGE CYSTEINE-RICH PERIPLASMIC PROTEIN OMCB"/>
    <property type="match status" value="1"/>
</dbReference>
<keyword evidence="2" id="KW-1133">Transmembrane helix</keyword>
<evidence type="ECO:0000259" key="5">
    <source>
        <dbReference type="Pfam" id="PF24346"/>
    </source>
</evidence>
<evidence type="ECO:0000313" key="6">
    <source>
        <dbReference type="EMBL" id="EOM77804.1"/>
    </source>
</evidence>
<dbReference type="InterPro" id="IPR048834">
    <property type="entry name" value="SpaA_pre-album"/>
</dbReference>
<evidence type="ECO:0008006" key="8">
    <source>
        <dbReference type="Google" id="ProtNLM"/>
    </source>
</evidence>
<dbReference type="Proteomes" id="UP000013525">
    <property type="component" value="Unassembled WGS sequence"/>
</dbReference>
<keyword evidence="2" id="KW-0812">Transmembrane</keyword>
<proteinExistence type="predicted"/>
<feature type="compositionally biased region" description="Gly residues" evidence="1">
    <location>
        <begin position="851"/>
        <end position="894"/>
    </location>
</feature>
<name>R7WUK6_9NOCA</name>
<feature type="domain" description="DUF7507" evidence="5">
    <location>
        <begin position="696"/>
        <end position="798"/>
    </location>
</feature>
<dbReference type="RefSeq" id="WP_010836863.1">
    <property type="nucleotide sequence ID" value="NZ_APMY01000024.1"/>
</dbReference>
<feature type="domain" description="SpaA-like prealbumin fold" evidence="4">
    <location>
        <begin position="343"/>
        <end position="461"/>
    </location>
</feature>
<keyword evidence="3" id="KW-0732">Signal</keyword>
<evidence type="ECO:0000256" key="1">
    <source>
        <dbReference type="SAM" id="MobiDB-lite"/>
    </source>
</evidence>
<dbReference type="AlphaFoldDB" id="R7WUK6"/>
<evidence type="ECO:0000256" key="2">
    <source>
        <dbReference type="SAM" id="Phobius"/>
    </source>
</evidence>
<sequence length="948" mass="96553">MSRFVSKARSVCLTVLTSLLVMTAGPAALAQPTTTPPAAPTTQPTAPATQPAPPELPTTTPPPTTPETTAPETTPPETTVPTTETEAPPPGAPRAPLSCLMLYSIDNNAGYVQQIDPETGAYTDAFPIDATTSNNNQLGISTDGRYAIYTSRPSSSATSPKTIYRYDTQTGETTSTPASNAVIHTHGAINPANGLFYYGGRAASGGTIDVAAYDPETGTDLGLVMQVTVPDTDARGDQNGDLAFDSHGNMYVVLASSSQGAVYSVAGPVPSSGPAQPLEATRITERTSAFASADSIAFNPFGYLYVGQGTSLVVIDPRSGEAVDTHRTTEMTDMASCSTPSSIAVFKNLPAGRFDPDDQFTLEISGDGLSENVTETTAGDGIGIQDQQIAPHIVLGGDVVTVTETAAGDTDFANYQTTWECINARDGTVLASGDSPQGGQVQIPTVPVTGTNVECTFTNTPLTVASIALEKTATPTVMSTVGEVISYEFVVTNTGRSPVANVRVEERDWNGSGPMSVIACPAETLPSGASLTCTASYVVQQGDLDRGLIHNEAQALGDSRAGQVVSNLDDADVVATRAPNIALVKVADPPTMSTVGETIDYEFRVTNTGNTTLTDVGIDEVEWTGSGQLSAIVCPPEAASVAPGDSVTCTATYQVQQGDLDRGSIYNVATSTGTPPGMDPITSNEADALVTGEPNADIALVKTGAPVSGLREGDTVNYSFEVTNTGNTTLTNVRVEETFFSGSGQMSEIVCPDTPLEPGDSLTCTATYVITAQDVEAGSVTNTAVAYGDPPEGDPVESSPSTVVVTTVKDGDDCCIEIIVPPIIIPPGITPPGPPGPPGTPGTPGTPGAPGTPGGPGGQGGSQQGGQGGQSGQGQGGQGQGGQGSPAAPGGQGGQSPQTTRGGLGGLIDSGLGADAENRGRNIGLVVAGLALLIAAAVASIVVWRRRH</sequence>
<dbReference type="NCBIfam" id="TIGR01451">
    <property type="entry name" value="B_ant_repeat"/>
    <property type="match status" value="3"/>
</dbReference>
<feature type="region of interest" description="Disordered" evidence="1">
    <location>
        <begin position="823"/>
        <end position="907"/>
    </location>
</feature>
<dbReference type="Gene3D" id="2.60.40.10">
    <property type="entry name" value="Immunoglobulins"/>
    <property type="match status" value="1"/>
</dbReference>